<evidence type="ECO:0000313" key="1">
    <source>
        <dbReference type="EMBL" id="EKE28067.1"/>
    </source>
</evidence>
<dbReference type="EMBL" id="AMFJ01000379">
    <property type="protein sequence ID" value="EKE28067.1"/>
    <property type="molecule type" value="Genomic_DNA"/>
</dbReference>
<comment type="caution">
    <text evidence="1">The sequence shown here is derived from an EMBL/GenBank/DDBJ whole genome shotgun (WGS) entry which is preliminary data.</text>
</comment>
<sequence length="60" mass="7444">MKRNYFWVKKFAWILNTVSITWIRTKKYKDSAILEFKYKNLQSYLTGDFYILLSINEWLI</sequence>
<protein>
    <submittedName>
        <fullName evidence="1">Uncharacterized protein</fullName>
    </submittedName>
</protein>
<accession>K2G1I1</accession>
<name>K2G1I1_9BACT</name>
<organism evidence="1">
    <name type="scientific">uncultured bacterium</name>
    <name type="common">gcode 4</name>
    <dbReference type="NCBI Taxonomy" id="1234023"/>
    <lineage>
        <taxon>Bacteria</taxon>
        <taxon>environmental samples</taxon>
    </lineage>
</organism>
<proteinExistence type="predicted"/>
<reference evidence="1" key="1">
    <citation type="journal article" date="2012" name="Science">
        <title>Fermentation, hydrogen, and sulfur metabolism in multiple uncultivated bacterial phyla.</title>
        <authorList>
            <person name="Wrighton K.C."/>
            <person name="Thomas B.C."/>
            <person name="Sharon I."/>
            <person name="Miller C.S."/>
            <person name="Castelle C.J."/>
            <person name="VerBerkmoes N.C."/>
            <person name="Wilkins M.J."/>
            <person name="Hettich R.L."/>
            <person name="Lipton M.S."/>
            <person name="Williams K.H."/>
            <person name="Long P.E."/>
            <person name="Banfield J.F."/>
        </authorList>
    </citation>
    <scope>NUCLEOTIDE SEQUENCE [LARGE SCALE GENOMIC DNA]</scope>
</reference>
<gene>
    <name evidence="1" type="ORF">ACD_3C00105G0005</name>
</gene>
<dbReference type="AlphaFoldDB" id="K2G1I1"/>